<accession>A0A066WNY1</accession>
<proteinExistence type="predicted"/>
<organism evidence="1 2">
    <name type="scientific">Flavobacterium seoulense</name>
    <dbReference type="NCBI Taxonomy" id="1492738"/>
    <lineage>
        <taxon>Bacteria</taxon>
        <taxon>Pseudomonadati</taxon>
        <taxon>Bacteroidota</taxon>
        <taxon>Flavobacteriia</taxon>
        <taxon>Flavobacteriales</taxon>
        <taxon>Flavobacteriaceae</taxon>
        <taxon>Flavobacterium</taxon>
    </lineage>
</organism>
<name>A0A066WNY1_9FLAO</name>
<evidence type="ECO:0000313" key="2">
    <source>
        <dbReference type="Proteomes" id="UP000027064"/>
    </source>
</evidence>
<dbReference type="PATRIC" id="fig|1492738.3.peg.1160"/>
<dbReference type="AlphaFoldDB" id="A0A066WNY1"/>
<gene>
    <name evidence="1" type="ORF">FEM21_11680</name>
</gene>
<comment type="caution">
    <text evidence="1">The sequence shown here is derived from an EMBL/GenBank/DDBJ whole genome shotgun (WGS) entry which is preliminary data.</text>
</comment>
<dbReference type="Proteomes" id="UP000027064">
    <property type="component" value="Unassembled WGS sequence"/>
</dbReference>
<dbReference type="EMBL" id="JNCA01000011">
    <property type="protein sequence ID" value="KDN55566.1"/>
    <property type="molecule type" value="Genomic_DNA"/>
</dbReference>
<protein>
    <submittedName>
        <fullName evidence="1">Uncharacterized protein</fullName>
    </submittedName>
</protein>
<reference evidence="1 2" key="1">
    <citation type="submission" date="2014-05" db="EMBL/GenBank/DDBJ databases">
        <title>Genome Sequence of Flavobacterium sp. EM1321.</title>
        <authorList>
            <person name="Shin S.-K."/>
            <person name="Yi H."/>
        </authorList>
    </citation>
    <scope>NUCLEOTIDE SEQUENCE [LARGE SCALE GENOMIC DNA]</scope>
    <source>
        <strain evidence="1 2">EM1321</strain>
    </source>
</reference>
<evidence type="ECO:0000313" key="1">
    <source>
        <dbReference type="EMBL" id="KDN55566.1"/>
    </source>
</evidence>
<keyword evidence="2" id="KW-1185">Reference proteome</keyword>
<sequence length="42" mass="4961">MLFIFFLVRKIIINSKTAFRLLLFVTVIIGDLRGVLENIYFL</sequence>